<dbReference type="Proteomes" id="UP001399917">
    <property type="component" value="Unassembled WGS sequence"/>
</dbReference>
<dbReference type="InterPro" id="IPR036844">
    <property type="entry name" value="Hint_dom_sf"/>
</dbReference>
<protein>
    <submittedName>
        <fullName evidence="3">Hint domain-containing protein</fullName>
    </submittedName>
</protein>
<proteinExistence type="predicted"/>
<sequence>MTPFPNMGLAQPEQDEDPNPSRAKGNCVGIGSGVMVATTDGPQPVEWLRAGDLLMTRDHGYQPLRRVWKTEIPDDQRLQIIHAGSLSHDMPSMNLAVGPDHGLLMSGAEIEIHFGEEEALAPAACLGTPDTRENDRRSVWPAPNTSLYQLLLDDHEIILAEGVWIESFRIDDANFADHDEETRGALEVLLGDRIGAMEAARLCLTRDEARLFKPMETTTKSQRIA</sequence>
<dbReference type="SUPFAM" id="SSF51294">
    <property type="entry name" value="Hedgehog/intein (Hint) domain"/>
    <property type="match status" value="1"/>
</dbReference>
<keyword evidence="4" id="KW-1185">Reference proteome</keyword>
<comment type="caution">
    <text evidence="3">The sequence shown here is derived from an EMBL/GenBank/DDBJ whole genome shotgun (WGS) entry which is preliminary data.</text>
</comment>
<name>A0ABP7K7N2_9RHOB</name>
<evidence type="ECO:0000313" key="4">
    <source>
        <dbReference type="Proteomes" id="UP001399917"/>
    </source>
</evidence>
<evidence type="ECO:0000259" key="2">
    <source>
        <dbReference type="Pfam" id="PF13403"/>
    </source>
</evidence>
<dbReference type="RefSeq" id="WP_344846086.1">
    <property type="nucleotide sequence ID" value="NZ_BAABDF010000007.1"/>
</dbReference>
<dbReference type="EMBL" id="BAABDF010000007">
    <property type="protein sequence ID" value="GAA3866472.1"/>
    <property type="molecule type" value="Genomic_DNA"/>
</dbReference>
<organism evidence="3 4">
    <name type="scientific">Celeribacter arenosi</name>
    <dbReference type="NCBI Taxonomy" id="792649"/>
    <lineage>
        <taxon>Bacteria</taxon>
        <taxon>Pseudomonadati</taxon>
        <taxon>Pseudomonadota</taxon>
        <taxon>Alphaproteobacteria</taxon>
        <taxon>Rhodobacterales</taxon>
        <taxon>Roseobacteraceae</taxon>
        <taxon>Celeribacter</taxon>
    </lineage>
</organism>
<feature type="region of interest" description="Disordered" evidence="1">
    <location>
        <begin position="1"/>
        <end position="25"/>
    </location>
</feature>
<dbReference type="Pfam" id="PF13403">
    <property type="entry name" value="Hint_2"/>
    <property type="match status" value="1"/>
</dbReference>
<evidence type="ECO:0000256" key="1">
    <source>
        <dbReference type="SAM" id="MobiDB-lite"/>
    </source>
</evidence>
<gene>
    <name evidence="3" type="ORF">GCM10022404_15770</name>
</gene>
<reference evidence="4" key="1">
    <citation type="journal article" date="2019" name="Int. J. Syst. Evol. Microbiol.">
        <title>The Global Catalogue of Microorganisms (GCM) 10K type strain sequencing project: providing services to taxonomists for standard genome sequencing and annotation.</title>
        <authorList>
            <consortium name="The Broad Institute Genomics Platform"/>
            <consortium name="The Broad Institute Genome Sequencing Center for Infectious Disease"/>
            <person name="Wu L."/>
            <person name="Ma J."/>
        </authorList>
    </citation>
    <scope>NUCLEOTIDE SEQUENCE [LARGE SCALE GENOMIC DNA]</scope>
    <source>
        <strain evidence="4">JCM 17190</strain>
    </source>
</reference>
<accession>A0ABP7K7N2</accession>
<evidence type="ECO:0000313" key="3">
    <source>
        <dbReference type="EMBL" id="GAA3866472.1"/>
    </source>
</evidence>
<dbReference type="InterPro" id="IPR028992">
    <property type="entry name" value="Hedgehog/Intein_dom"/>
</dbReference>
<feature type="domain" description="Hedgehog/Intein (Hint)" evidence="2">
    <location>
        <begin position="32"/>
        <end position="170"/>
    </location>
</feature>